<proteinExistence type="inferred from homology"/>
<reference evidence="6 7" key="1">
    <citation type="submission" date="2020-04" db="EMBL/GenBank/DDBJ databases">
        <authorList>
            <person name="Klaysubun C."/>
            <person name="Duangmal K."/>
            <person name="Lipun K."/>
        </authorList>
    </citation>
    <scope>NUCLEOTIDE SEQUENCE [LARGE SCALE GENOMIC DNA]</scope>
    <source>
        <strain evidence="6 7">JCM 11839</strain>
    </source>
</reference>
<dbReference type="SMART" id="SM00062">
    <property type="entry name" value="PBPb"/>
    <property type="match status" value="1"/>
</dbReference>
<dbReference type="InterPro" id="IPR001638">
    <property type="entry name" value="Solute-binding_3/MltF_N"/>
</dbReference>
<keyword evidence="2" id="KW-0813">Transport</keyword>
<comment type="caution">
    <text evidence="6">The sequence shown here is derived from an EMBL/GenBank/DDBJ whole genome shotgun (WGS) entry which is preliminary data.</text>
</comment>
<feature type="domain" description="Solute-binding protein family 3/N-terminal" evidence="5">
    <location>
        <begin position="71"/>
        <end position="295"/>
    </location>
</feature>
<dbReference type="Pfam" id="PF00497">
    <property type="entry name" value="SBP_bac_3"/>
    <property type="match status" value="1"/>
</dbReference>
<dbReference type="PANTHER" id="PTHR30085:SF6">
    <property type="entry name" value="ABC TRANSPORTER GLUTAMINE-BINDING PROTEIN GLNH"/>
    <property type="match status" value="1"/>
</dbReference>
<keyword evidence="3 4" id="KW-0732">Signal</keyword>
<dbReference type="PROSITE" id="PS51257">
    <property type="entry name" value="PROKAR_LIPOPROTEIN"/>
    <property type="match status" value="1"/>
</dbReference>
<keyword evidence="7" id="KW-1185">Reference proteome</keyword>
<name>A0ABX1RBX0_9PSEU</name>
<dbReference type="InterPro" id="IPR051455">
    <property type="entry name" value="Bact_solute-bind_prot3"/>
</dbReference>
<evidence type="ECO:0000256" key="4">
    <source>
        <dbReference type="SAM" id="SignalP"/>
    </source>
</evidence>
<dbReference type="SUPFAM" id="SSF53850">
    <property type="entry name" value="Periplasmic binding protein-like II"/>
    <property type="match status" value="1"/>
</dbReference>
<evidence type="ECO:0000259" key="5">
    <source>
        <dbReference type="SMART" id="SM00062"/>
    </source>
</evidence>
<dbReference type="RefSeq" id="WP_169394690.1">
    <property type="nucleotide sequence ID" value="NZ_BAAAJH010000008.1"/>
</dbReference>
<comment type="similarity">
    <text evidence="1">Belongs to the bacterial solute-binding protein 3 family.</text>
</comment>
<feature type="signal peptide" evidence="4">
    <location>
        <begin position="1"/>
        <end position="22"/>
    </location>
</feature>
<sequence length="312" mass="32122">MRTTIRRFLAALATVTFMVALASCADSGTAPPLPGSADTSRYDAVIAASPVADPAAITPGSWADKVRQRGTLNVGGTDAGPLFSLKDPATGKVTGFDAGLSQMLAHYITGKPTDNTALTITTVDTRETLLENGTVDAVFATYTITPQRAAKVAFAGPYYSSGDAIMVKADNTTIRTAADLNGRTVATQANSTAVLALQKAAPGANVLLFQEDAQCVAAVQQGRADAYVIDQGILISDASTNPAVKVVGEPFSTEPYGIGLPLNDPTAKAFVNDWLEAIYADGSWANLWKATIGTVVSGDPPAPPAIGSVEGS</sequence>
<dbReference type="Gene3D" id="3.40.190.10">
    <property type="entry name" value="Periplasmic binding protein-like II"/>
    <property type="match status" value="2"/>
</dbReference>
<dbReference type="Proteomes" id="UP001296706">
    <property type="component" value="Unassembled WGS sequence"/>
</dbReference>
<feature type="chain" id="PRO_5046796728" evidence="4">
    <location>
        <begin position="23"/>
        <end position="312"/>
    </location>
</feature>
<gene>
    <name evidence="6" type="ORF">HF577_05780</name>
</gene>
<dbReference type="PANTHER" id="PTHR30085">
    <property type="entry name" value="AMINO ACID ABC TRANSPORTER PERMEASE"/>
    <property type="match status" value="1"/>
</dbReference>
<evidence type="ECO:0000313" key="7">
    <source>
        <dbReference type="Proteomes" id="UP001296706"/>
    </source>
</evidence>
<accession>A0ABX1RBX0</accession>
<protein>
    <submittedName>
        <fullName evidence="6">Glutamate ABC transporter substrate-binding protein</fullName>
    </submittedName>
</protein>
<organism evidence="6 7">
    <name type="scientific">Pseudonocardia xinjiangensis</name>
    <dbReference type="NCBI Taxonomy" id="75289"/>
    <lineage>
        <taxon>Bacteria</taxon>
        <taxon>Bacillati</taxon>
        <taxon>Actinomycetota</taxon>
        <taxon>Actinomycetes</taxon>
        <taxon>Pseudonocardiales</taxon>
        <taxon>Pseudonocardiaceae</taxon>
        <taxon>Pseudonocardia</taxon>
    </lineage>
</organism>
<dbReference type="CDD" id="cd13690">
    <property type="entry name" value="PBP2_GluB"/>
    <property type="match status" value="1"/>
</dbReference>
<evidence type="ECO:0000256" key="3">
    <source>
        <dbReference type="ARBA" id="ARBA00022729"/>
    </source>
</evidence>
<evidence type="ECO:0000256" key="1">
    <source>
        <dbReference type="ARBA" id="ARBA00010333"/>
    </source>
</evidence>
<evidence type="ECO:0000256" key="2">
    <source>
        <dbReference type="ARBA" id="ARBA00022448"/>
    </source>
</evidence>
<evidence type="ECO:0000313" key="6">
    <source>
        <dbReference type="EMBL" id="NMH76610.1"/>
    </source>
</evidence>
<dbReference type="EMBL" id="JAAXKY010000011">
    <property type="protein sequence ID" value="NMH76610.1"/>
    <property type="molecule type" value="Genomic_DNA"/>
</dbReference>